<reference evidence="1" key="2">
    <citation type="journal article" date="2021" name="Microbiome">
        <title>Successional dynamics and alternative stable states in a saline activated sludge microbial community over 9 years.</title>
        <authorList>
            <person name="Wang Y."/>
            <person name="Ye J."/>
            <person name="Ju F."/>
            <person name="Liu L."/>
            <person name="Boyd J.A."/>
            <person name="Deng Y."/>
            <person name="Parks D.H."/>
            <person name="Jiang X."/>
            <person name="Yin X."/>
            <person name="Woodcroft B.J."/>
            <person name="Tyson G.W."/>
            <person name="Hugenholtz P."/>
            <person name="Polz M.F."/>
            <person name="Zhang T."/>
        </authorList>
    </citation>
    <scope>NUCLEOTIDE SEQUENCE</scope>
    <source>
        <strain evidence="1">HKST-UBA80</strain>
    </source>
</reference>
<evidence type="ECO:0008006" key="3">
    <source>
        <dbReference type="Google" id="ProtNLM"/>
    </source>
</evidence>
<protein>
    <recommendedName>
        <fullName evidence="3">Xylose isomerase-like TIM barrel domain-containing protein</fullName>
    </recommendedName>
</protein>
<accession>A0A955E2I1</accession>
<organism evidence="1 2">
    <name type="scientific">candidate division WWE3 bacterium</name>
    <dbReference type="NCBI Taxonomy" id="2053526"/>
    <lineage>
        <taxon>Bacteria</taxon>
        <taxon>Katanobacteria</taxon>
    </lineage>
</organism>
<dbReference type="AlphaFoldDB" id="A0A955E2I1"/>
<reference evidence="1" key="1">
    <citation type="submission" date="2020-04" db="EMBL/GenBank/DDBJ databases">
        <authorList>
            <person name="Zhang T."/>
        </authorList>
    </citation>
    <scope>NUCLEOTIDE SEQUENCE</scope>
    <source>
        <strain evidence="1">HKST-UBA80</strain>
    </source>
</reference>
<gene>
    <name evidence="1" type="ORF">KDA10_02945</name>
</gene>
<sequence length="235" mass="27640">MTIGFGNGVFYKINTTSLERFSEEIMSLFHKDRSLNAIEINAIDESLIDYVIDTDSDFSEYQYVSLHAPVRNYKNDTDSNRILHKLEKIHHKHNLQNIVFHADIIDDWDWFNSFNKMPLSVENMDKRKNFGKSIKDMGSILDKYDFKLTLGLQHCFENDPTGKLAEDFQEVFEGRVVEYHLSGYDEKEIHYPLFRTKQDEIISWIKDKGLPIIIESPFDAMGEQSLELKYILERI</sequence>
<dbReference type="SUPFAM" id="SSF51658">
    <property type="entry name" value="Xylose isomerase-like"/>
    <property type="match status" value="1"/>
</dbReference>
<evidence type="ECO:0000313" key="2">
    <source>
        <dbReference type="Proteomes" id="UP000714817"/>
    </source>
</evidence>
<dbReference type="InterPro" id="IPR036237">
    <property type="entry name" value="Xyl_isomerase-like_sf"/>
</dbReference>
<dbReference type="Proteomes" id="UP000714817">
    <property type="component" value="Unassembled WGS sequence"/>
</dbReference>
<comment type="caution">
    <text evidence="1">The sequence shown here is derived from an EMBL/GenBank/DDBJ whole genome shotgun (WGS) entry which is preliminary data.</text>
</comment>
<evidence type="ECO:0000313" key="1">
    <source>
        <dbReference type="EMBL" id="MCA9302288.1"/>
    </source>
</evidence>
<proteinExistence type="predicted"/>
<name>A0A955E2I1_UNCKA</name>
<dbReference type="EMBL" id="JAGQNY010000010">
    <property type="protein sequence ID" value="MCA9302288.1"/>
    <property type="molecule type" value="Genomic_DNA"/>
</dbReference>